<evidence type="ECO:0008006" key="5">
    <source>
        <dbReference type="Google" id="ProtNLM"/>
    </source>
</evidence>
<evidence type="ECO:0000256" key="2">
    <source>
        <dbReference type="ARBA" id="ARBA00023002"/>
    </source>
</evidence>
<name>A0A9P9IU24_9HYPO</name>
<keyword evidence="2" id="KW-0560">Oxidoreductase</keyword>
<organism evidence="3 4">
    <name type="scientific">Dactylonectria macrodidyma</name>
    <dbReference type="NCBI Taxonomy" id="307937"/>
    <lineage>
        <taxon>Eukaryota</taxon>
        <taxon>Fungi</taxon>
        <taxon>Dikarya</taxon>
        <taxon>Ascomycota</taxon>
        <taxon>Pezizomycotina</taxon>
        <taxon>Sordariomycetes</taxon>
        <taxon>Hypocreomycetidae</taxon>
        <taxon>Hypocreales</taxon>
        <taxon>Nectriaceae</taxon>
        <taxon>Dactylonectria</taxon>
    </lineage>
</organism>
<sequence>MSSSSPVALILGAGPAVGQTVGRAFAAKGYKVALSARSLKEEDSTPDLLHIRSDFTDPSSIIDIFDQVKSKLGTPAVVVYNAYSATVNDGKDPLGLLLEDFTRDFNVNATSAFVAAQQAVLGFGGLPESASRTFIYTGNCCNVLPYLPMLSLGIGKSAIANLILAVSEAYKDKGYKFYYADERGPDGTPPYDGISPEAHGEYYTALAETTSQGPWQQTFAKGIGYIKSKELVQHQ</sequence>
<dbReference type="Pfam" id="PF00106">
    <property type="entry name" value="adh_short"/>
    <property type="match status" value="1"/>
</dbReference>
<keyword evidence="4" id="KW-1185">Reference proteome</keyword>
<protein>
    <recommendedName>
        <fullName evidence="5">Short-chain dehydrogenase</fullName>
    </recommendedName>
</protein>
<dbReference type="PANTHER" id="PTHR43669:SF4">
    <property type="entry name" value="SHORT-CHAIN DEHYDROGENASE"/>
    <property type="match status" value="1"/>
</dbReference>
<dbReference type="GO" id="GO:0016491">
    <property type="term" value="F:oxidoreductase activity"/>
    <property type="evidence" value="ECO:0007669"/>
    <property type="project" value="UniProtKB-KW"/>
</dbReference>
<dbReference type="EMBL" id="JAGMUV010000017">
    <property type="protein sequence ID" value="KAH7130954.1"/>
    <property type="molecule type" value="Genomic_DNA"/>
</dbReference>
<dbReference type="AlphaFoldDB" id="A0A9P9IU24"/>
<dbReference type="Proteomes" id="UP000738349">
    <property type="component" value="Unassembled WGS sequence"/>
</dbReference>
<dbReference type="InterPro" id="IPR002347">
    <property type="entry name" value="SDR_fam"/>
</dbReference>
<evidence type="ECO:0000313" key="4">
    <source>
        <dbReference type="Proteomes" id="UP000738349"/>
    </source>
</evidence>
<comment type="caution">
    <text evidence="3">The sequence shown here is derived from an EMBL/GenBank/DDBJ whole genome shotgun (WGS) entry which is preliminary data.</text>
</comment>
<evidence type="ECO:0000256" key="1">
    <source>
        <dbReference type="ARBA" id="ARBA00006484"/>
    </source>
</evidence>
<dbReference type="InterPro" id="IPR036291">
    <property type="entry name" value="NAD(P)-bd_dom_sf"/>
</dbReference>
<evidence type="ECO:0000313" key="3">
    <source>
        <dbReference type="EMBL" id="KAH7130954.1"/>
    </source>
</evidence>
<reference evidence="3" key="1">
    <citation type="journal article" date="2021" name="Nat. Commun.">
        <title>Genetic determinants of endophytism in the Arabidopsis root mycobiome.</title>
        <authorList>
            <person name="Mesny F."/>
            <person name="Miyauchi S."/>
            <person name="Thiergart T."/>
            <person name="Pickel B."/>
            <person name="Atanasova L."/>
            <person name="Karlsson M."/>
            <person name="Huettel B."/>
            <person name="Barry K.W."/>
            <person name="Haridas S."/>
            <person name="Chen C."/>
            <person name="Bauer D."/>
            <person name="Andreopoulos W."/>
            <person name="Pangilinan J."/>
            <person name="LaButti K."/>
            <person name="Riley R."/>
            <person name="Lipzen A."/>
            <person name="Clum A."/>
            <person name="Drula E."/>
            <person name="Henrissat B."/>
            <person name="Kohler A."/>
            <person name="Grigoriev I.V."/>
            <person name="Martin F.M."/>
            <person name="Hacquard S."/>
        </authorList>
    </citation>
    <scope>NUCLEOTIDE SEQUENCE</scope>
    <source>
        <strain evidence="3">MPI-CAGE-AT-0147</strain>
    </source>
</reference>
<dbReference type="Gene3D" id="3.40.50.720">
    <property type="entry name" value="NAD(P)-binding Rossmann-like Domain"/>
    <property type="match status" value="1"/>
</dbReference>
<dbReference type="OrthoDB" id="5336600at2759"/>
<gene>
    <name evidence="3" type="ORF">EDB81DRAFT_660323</name>
</gene>
<dbReference type="PANTHER" id="PTHR43669">
    <property type="entry name" value="5-KETO-D-GLUCONATE 5-REDUCTASE"/>
    <property type="match status" value="1"/>
</dbReference>
<comment type="similarity">
    <text evidence="1">Belongs to the short-chain dehydrogenases/reductases (SDR) family.</text>
</comment>
<proteinExistence type="inferred from homology"/>
<dbReference type="SUPFAM" id="SSF51735">
    <property type="entry name" value="NAD(P)-binding Rossmann-fold domains"/>
    <property type="match status" value="1"/>
</dbReference>
<accession>A0A9P9IU24</accession>